<evidence type="ECO:0000313" key="2">
    <source>
        <dbReference type="Proteomes" id="UP001157017"/>
    </source>
</evidence>
<comment type="caution">
    <text evidence="1">The sequence shown here is derived from an EMBL/GenBank/DDBJ whole genome shotgun (WGS) entry which is preliminary data.</text>
</comment>
<keyword evidence="2" id="KW-1185">Reference proteome</keyword>
<protein>
    <submittedName>
        <fullName evidence="1">Uncharacterized protein</fullName>
    </submittedName>
</protein>
<sequence>MMRGSELDTTVLDRIATSMPSIRPDIASSTSRCVMAPAGWSLDGVVAGATWDGVVLMGRALRGLTRS</sequence>
<evidence type="ECO:0000313" key="1">
    <source>
        <dbReference type="EMBL" id="GMA86912.1"/>
    </source>
</evidence>
<dbReference type="Proteomes" id="UP001157017">
    <property type="component" value="Unassembled WGS sequence"/>
</dbReference>
<gene>
    <name evidence="1" type="ORF">GCM10025868_21620</name>
</gene>
<reference evidence="2" key="1">
    <citation type="journal article" date="2019" name="Int. J. Syst. Evol. Microbiol.">
        <title>The Global Catalogue of Microorganisms (GCM) 10K type strain sequencing project: providing services to taxonomists for standard genome sequencing and annotation.</title>
        <authorList>
            <consortium name="The Broad Institute Genomics Platform"/>
            <consortium name="The Broad Institute Genome Sequencing Center for Infectious Disease"/>
            <person name="Wu L."/>
            <person name="Ma J."/>
        </authorList>
    </citation>
    <scope>NUCLEOTIDE SEQUENCE [LARGE SCALE GENOMIC DNA]</scope>
    <source>
        <strain evidence="2">NBRC 108730</strain>
    </source>
</reference>
<organism evidence="1 2">
    <name type="scientific">Angustibacter aerolatus</name>
    <dbReference type="NCBI Taxonomy" id="1162965"/>
    <lineage>
        <taxon>Bacteria</taxon>
        <taxon>Bacillati</taxon>
        <taxon>Actinomycetota</taxon>
        <taxon>Actinomycetes</taxon>
        <taxon>Kineosporiales</taxon>
        <taxon>Kineosporiaceae</taxon>
    </lineage>
</organism>
<name>A0ABQ6JJ68_9ACTN</name>
<dbReference type="EMBL" id="BSUZ01000001">
    <property type="protein sequence ID" value="GMA86912.1"/>
    <property type="molecule type" value="Genomic_DNA"/>
</dbReference>
<proteinExistence type="predicted"/>
<accession>A0ABQ6JJ68</accession>